<comment type="caution">
    <text evidence="1">The sequence shown here is derived from an EMBL/GenBank/DDBJ whole genome shotgun (WGS) entry which is preliminary data.</text>
</comment>
<dbReference type="Proteomes" id="UP000235145">
    <property type="component" value="Unassembled WGS sequence"/>
</dbReference>
<evidence type="ECO:0000313" key="2">
    <source>
        <dbReference type="Proteomes" id="UP000235145"/>
    </source>
</evidence>
<sequence>MLASSLLEGVSLETLVFKVVLLFVGLQEIKSMEVKDSLDRQIWGSSTFQCEVIDPMGLSVGIASLWDPSLFNATDSIKGEAFLAIRGMWLRTIEKRTLWNNLFNLINSNLDYCWFVFGDFNVVRLPKERLGSIFCQNSVCHFNKFTYSLGLLETKVGGRRFTYMSSVGDKHDKLDRYLVSPNFIDA</sequence>
<dbReference type="SUPFAM" id="SSF56219">
    <property type="entry name" value="DNase I-like"/>
    <property type="match status" value="1"/>
</dbReference>
<accession>A0A9R1UK62</accession>
<dbReference type="InterPro" id="IPR036691">
    <property type="entry name" value="Endo/exonu/phosph_ase_sf"/>
</dbReference>
<gene>
    <name evidence="1" type="ORF">LSAT_V11C900486800</name>
</gene>
<dbReference type="Gene3D" id="3.60.10.10">
    <property type="entry name" value="Endonuclease/exonuclease/phosphatase"/>
    <property type="match status" value="1"/>
</dbReference>
<dbReference type="EMBL" id="NBSK02000009">
    <property type="protein sequence ID" value="KAJ0188562.1"/>
    <property type="molecule type" value="Genomic_DNA"/>
</dbReference>
<reference evidence="1 2" key="1">
    <citation type="journal article" date="2017" name="Nat. Commun.">
        <title>Genome assembly with in vitro proximity ligation data and whole-genome triplication in lettuce.</title>
        <authorList>
            <person name="Reyes-Chin-Wo S."/>
            <person name="Wang Z."/>
            <person name="Yang X."/>
            <person name="Kozik A."/>
            <person name="Arikit S."/>
            <person name="Song C."/>
            <person name="Xia L."/>
            <person name="Froenicke L."/>
            <person name="Lavelle D.O."/>
            <person name="Truco M.J."/>
            <person name="Xia R."/>
            <person name="Zhu S."/>
            <person name="Xu C."/>
            <person name="Xu H."/>
            <person name="Xu X."/>
            <person name="Cox K."/>
            <person name="Korf I."/>
            <person name="Meyers B.C."/>
            <person name="Michelmore R.W."/>
        </authorList>
    </citation>
    <scope>NUCLEOTIDE SEQUENCE [LARGE SCALE GENOMIC DNA]</scope>
    <source>
        <strain evidence="2">cv. Salinas</strain>
        <tissue evidence="1">Seedlings</tissue>
    </source>
</reference>
<dbReference type="AlphaFoldDB" id="A0A9R1UK62"/>
<evidence type="ECO:0000313" key="1">
    <source>
        <dbReference type="EMBL" id="KAJ0188562.1"/>
    </source>
</evidence>
<keyword evidence="2" id="KW-1185">Reference proteome</keyword>
<name>A0A9R1UK62_LACSA</name>
<organism evidence="1 2">
    <name type="scientific">Lactuca sativa</name>
    <name type="common">Garden lettuce</name>
    <dbReference type="NCBI Taxonomy" id="4236"/>
    <lineage>
        <taxon>Eukaryota</taxon>
        <taxon>Viridiplantae</taxon>
        <taxon>Streptophyta</taxon>
        <taxon>Embryophyta</taxon>
        <taxon>Tracheophyta</taxon>
        <taxon>Spermatophyta</taxon>
        <taxon>Magnoliopsida</taxon>
        <taxon>eudicotyledons</taxon>
        <taxon>Gunneridae</taxon>
        <taxon>Pentapetalae</taxon>
        <taxon>asterids</taxon>
        <taxon>campanulids</taxon>
        <taxon>Asterales</taxon>
        <taxon>Asteraceae</taxon>
        <taxon>Cichorioideae</taxon>
        <taxon>Cichorieae</taxon>
        <taxon>Lactucinae</taxon>
        <taxon>Lactuca</taxon>
    </lineage>
</organism>
<proteinExistence type="predicted"/>
<protein>
    <recommendedName>
        <fullName evidence="3">Endonuclease/exonuclease/phosphatase domain-containing protein</fullName>
    </recommendedName>
</protein>
<evidence type="ECO:0008006" key="3">
    <source>
        <dbReference type="Google" id="ProtNLM"/>
    </source>
</evidence>